<organism evidence="1 2">
    <name type="scientific">Aphis gossypii</name>
    <name type="common">Cotton aphid</name>
    <dbReference type="NCBI Taxonomy" id="80765"/>
    <lineage>
        <taxon>Eukaryota</taxon>
        <taxon>Metazoa</taxon>
        <taxon>Ecdysozoa</taxon>
        <taxon>Arthropoda</taxon>
        <taxon>Hexapoda</taxon>
        <taxon>Insecta</taxon>
        <taxon>Pterygota</taxon>
        <taxon>Neoptera</taxon>
        <taxon>Paraneoptera</taxon>
        <taxon>Hemiptera</taxon>
        <taxon>Sternorrhyncha</taxon>
        <taxon>Aphidomorpha</taxon>
        <taxon>Aphidoidea</taxon>
        <taxon>Aphididae</taxon>
        <taxon>Aphidini</taxon>
        <taxon>Aphis</taxon>
        <taxon>Aphis</taxon>
    </lineage>
</organism>
<dbReference type="PANTHER" id="PTHR31025:SF9">
    <property type="entry name" value="SI:DKEY-286J15.1"/>
    <property type="match status" value="1"/>
</dbReference>
<dbReference type="Proteomes" id="UP001154329">
    <property type="component" value="Chromosome 4"/>
</dbReference>
<evidence type="ECO:0000313" key="2">
    <source>
        <dbReference type="Proteomes" id="UP001154329"/>
    </source>
</evidence>
<dbReference type="AlphaFoldDB" id="A0A9P0JCH4"/>
<accession>A0A9P0JCH4</accession>
<protein>
    <recommendedName>
        <fullName evidence="3">SAM domain-containing protein</fullName>
    </recommendedName>
</protein>
<gene>
    <name evidence="1" type="ORF">APHIGO_LOCUS10278</name>
</gene>
<dbReference type="EMBL" id="OU899037">
    <property type="protein sequence ID" value="CAH1736559.1"/>
    <property type="molecule type" value="Genomic_DNA"/>
</dbReference>
<evidence type="ECO:0008006" key="3">
    <source>
        <dbReference type="Google" id="ProtNLM"/>
    </source>
</evidence>
<dbReference type="PANTHER" id="PTHR31025">
    <property type="entry name" value="SI:CH211-196P9.1-RELATED"/>
    <property type="match status" value="1"/>
</dbReference>
<evidence type="ECO:0000313" key="1">
    <source>
        <dbReference type="EMBL" id="CAH1736559.1"/>
    </source>
</evidence>
<keyword evidence="2" id="KW-1185">Reference proteome</keyword>
<sequence>MSTLHENDEYEIPINCNNSNLFDMSNYDLNPISNNICNISNRDTWEYLKMDENESLKLMSQLKEWNLSFLYQTCVDALVDTEALNYMTPSQCDTLLADFPLGIRIKFIGKLMKTRSTNEDSQINVCTCINNIKNGHLKPVVDGTTLITDKPVLSLCEVLESSYQGCLVLDHFKKNGFLNDASRIILVDIVIKTAIKEKINMTVKVAEEMADQIIAAFPSEVKDYYFMRDGPKAPKGKLYAKYHNVIRSLKSGGLIEKSKNSVKPTNAGSLTKHFEGETDIDHFLNSLKHDNCTFSEIEVIWAATVNNRLNSIRKSQSTSETLLCWASYKLPAGYRLVDIDFLTVQPNATSLMTVYPNYISKLIKLFKFKIKDSQSTKLVEDLNEENFMTENSRDCYVFYLLHALFVPTSKKTTRDDKGRKSLIKYSIRDSQQSFIIFSESSAGVEEIIARKKDLGIPIQPFIIVIGQLSSQKDILVYFDDIKYKILTIQRAVDVVFKIFHVFNLSYPPESYMVWLFIQKLFYNIHDKLDQPQPLISLVLAELCM</sequence>
<reference evidence="1" key="2">
    <citation type="submission" date="2022-10" db="EMBL/GenBank/DDBJ databases">
        <authorList>
            <consortium name="ENA_rothamsted_submissions"/>
            <consortium name="culmorum"/>
            <person name="King R."/>
        </authorList>
    </citation>
    <scope>NUCLEOTIDE SEQUENCE</scope>
</reference>
<name>A0A9P0JCH4_APHGO</name>
<proteinExistence type="predicted"/>
<reference evidence="1" key="1">
    <citation type="submission" date="2022-02" db="EMBL/GenBank/DDBJ databases">
        <authorList>
            <person name="King R."/>
        </authorList>
    </citation>
    <scope>NUCLEOTIDE SEQUENCE</scope>
</reference>